<feature type="domain" description="Aminotransferase-like plant mobile" evidence="2">
    <location>
        <begin position="59"/>
        <end position="269"/>
    </location>
</feature>
<feature type="region of interest" description="Disordered" evidence="1">
    <location>
        <begin position="350"/>
        <end position="600"/>
    </location>
</feature>
<reference evidence="3 4" key="1">
    <citation type="submission" date="2024-04" db="EMBL/GenBank/DDBJ databases">
        <authorList>
            <person name="Fracassetti M."/>
        </authorList>
    </citation>
    <scope>NUCLEOTIDE SEQUENCE [LARGE SCALE GENOMIC DNA]</scope>
</reference>
<accession>A0AAV2GP41</accession>
<gene>
    <name evidence="3" type="ORF">LTRI10_LOCUS51812</name>
</gene>
<feature type="compositionally biased region" description="Low complexity" evidence="1">
    <location>
        <begin position="415"/>
        <end position="434"/>
    </location>
</feature>
<feature type="compositionally biased region" description="Polar residues" evidence="1">
    <location>
        <begin position="436"/>
        <end position="445"/>
    </location>
</feature>
<feature type="compositionally biased region" description="Polar residues" evidence="1">
    <location>
        <begin position="503"/>
        <end position="517"/>
    </location>
</feature>
<dbReference type="AlphaFoldDB" id="A0AAV2GP41"/>
<protein>
    <recommendedName>
        <fullName evidence="2">Aminotransferase-like plant mobile domain-containing protein</fullName>
    </recommendedName>
</protein>
<dbReference type="Proteomes" id="UP001497516">
    <property type="component" value="Chromosome 9"/>
</dbReference>
<proteinExistence type="predicted"/>
<dbReference type="PANTHER" id="PTHR46033:SF8">
    <property type="entry name" value="PROTEIN MAINTENANCE OF MERISTEMS-LIKE"/>
    <property type="match status" value="1"/>
</dbReference>
<feature type="compositionally biased region" description="Pro residues" evidence="1">
    <location>
        <begin position="355"/>
        <end position="375"/>
    </location>
</feature>
<evidence type="ECO:0000256" key="1">
    <source>
        <dbReference type="SAM" id="MobiDB-lite"/>
    </source>
</evidence>
<dbReference type="InterPro" id="IPR019557">
    <property type="entry name" value="AminoTfrase-like_pln_mobile"/>
</dbReference>
<name>A0AAV2GP41_9ROSI</name>
<dbReference type="Pfam" id="PF10536">
    <property type="entry name" value="PMD"/>
    <property type="match status" value="1"/>
</dbReference>
<dbReference type="GO" id="GO:0010073">
    <property type="term" value="P:meristem maintenance"/>
    <property type="evidence" value="ECO:0007669"/>
    <property type="project" value="InterPro"/>
</dbReference>
<evidence type="ECO:0000259" key="2">
    <source>
        <dbReference type="Pfam" id="PF10536"/>
    </source>
</evidence>
<dbReference type="PANTHER" id="PTHR46033">
    <property type="entry name" value="PROTEIN MAIN-LIKE 2"/>
    <property type="match status" value="1"/>
</dbReference>
<evidence type="ECO:0000313" key="4">
    <source>
        <dbReference type="Proteomes" id="UP001497516"/>
    </source>
</evidence>
<dbReference type="EMBL" id="OZ034822">
    <property type="protein sequence ID" value="CAL1412526.1"/>
    <property type="molecule type" value="Genomic_DNA"/>
</dbReference>
<sequence length="600" mass="68629">MPGWVHFIYSVLGVKVPVKGCVDAIDRMPPMRKHQVSITGLTKYFRDHYESHPLTEESSEDEKERYARVYLIGRIRGVFFSKKSSNLLSCGWLRIILGSWEEMGEYSWASACLANIYHNLCNASLKVVREVRCAMFIVQFWAWEHMPWIAPVQRPDRDWPIDHPLRGEAYGTRWLGHTTCDNLAQHKLDEYRRRFERLWEGEIIFDPYPENIVHWHLQQFPEHIGQWCTRVPLICFGTVEWHLPDRCLRQFGREQCIPLEVPDSQKAFQGRDGRQAVGRMGYHDPYLDRYRQTSVRYMTPEGAADGALADGIERIKDMTTGRMELGNEDVSFIRRMANNLLGCIRAQGRDHRRYPPMPAPPPPPVQVDVPDPPPPYERKPSKRVRERPNVPEVKPYPGWKLPPPLVAPQGVGPRSPQVGGPSSLQGGGPSSPQVAGPSSIQTPHQGSYYDPRSTYHQTSPSPTPISYNDPRHGAYYDYHPIYPPSPRQGGYYDYRPVYPPSPRHTSSGTWHDGSSTTAHHDFTPWTRPHQQWPLTPHRTSVDVPRSTSEVSIPRRHSTDERQTTSARVRNLPPQPPVVTPVGRRTRSKKTVGSGEARGLP</sequence>
<organism evidence="3 4">
    <name type="scientific">Linum trigynum</name>
    <dbReference type="NCBI Taxonomy" id="586398"/>
    <lineage>
        <taxon>Eukaryota</taxon>
        <taxon>Viridiplantae</taxon>
        <taxon>Streptophyta</taxon>
        <taxon>Embryophyta</taxon>
        <taxon>Tracheophyta</taxon>
        <taxon>Spermatophyta</taxon>
        <taxon>Magnoliopsida</taxon>
        <taxon>eudicotyledons</taxon>
        <taxon>Gunneridae</taxon>
        <taxon>Pentapetalae</taxon>
        <taxon>rosids</taxon>
        <taxon>fabids</taxon>
        <taxon>Malpighiales</taxon>
        <taxon>Linaceae</taxon>
        <taxon>Linum</taxon>
    </lineage>
</organism>
<dbReference type="InterPro" id="IPR044824">
    <property type="entry name" value="MAIN-like"/>
</dbReference>
<evidence type="ECO:0000313" key="3">
    <source>
        <dbReference type="EMBL" id="CAL1412526.1"/>
    </source>
</evidence>
<feature type="compositionally biased region" description="Polar residues" evidence="1">
    <location>
        <begin position="454"/>
        <end position="466"/>
    </location>
</feature>
<keyword evidence="4" id="KW-1185">Reference proteome</keyword>